<comment type="caution">
    <text evidence="2">The sequence shown here is derived from an EMBL/GenBank/DDBJ whole genome shotgun (WGS) entry which is preliminary data.</text>
</comment>
<accession>A0ABU4JDB9</accession>
<gene>
    <name evidence="2" type="ORF">NG800_001970</name>
</gene>
<evidence type="ECO:0008006" key="4">
    <source>
        <dbReference type="Google" id="ProtNLM"/>
    </source>
</evidence>
<reference evidence="2 3" key="1">
    <citation type="submission" date="2023-11" db="EMBL/GenBank/DDBJ databases">
        <title>First isolation, identification, and characterization of non-pathogenic Epilithonimonas ginsengisoli isolated from diseased farmed rainbow trout (Oncorhynchus mykiss) in Chile.</title>
        <authorList>
            <person name="Miranda C.D."/>
            <person name="Irgang R."/>
            <person name="Concha C."/>
            <person name="Rojas R."/>
            <person name="Avendano R."/>
        </authorList>
    </citation>
    <scope>NUCLEOTIDE SEQUENCE [LARGE SCALE GENOMIC DNA]</scope>
    <source>
        <strain evidence="2 3">FP99</strain>
    </source>
</reference>
<feature type="compositionally biased region" description="Polar residues" evidence="1">
    <location>
        <begin position="1"/>
        <end position="11"/>
    </location>
</feature>
<organism evidence="2 3">
    <name type="scientific">Epilithonimonas ginsengisoli</name>
    <dbReference type="NCBI Taxonomy" id="1245592"/>
    <lineage>
        <taxon>Bacteria</taxon>
        <taxon>Pseudomonadati</taxon>
        <taxon>Bacteroidota</taxon>
        <taxon>Flavobacteriia</taxon>
        <taxon>Flavobacteriales</taxon>
        <taxon>Weeksellaceae</taxon>
        <taxon>Chryseobacterium group</taxon>
        <taxon>Epilithonimonas</taxon>
    </lineage>
</organism>
<evidence type="ECO:0000256" key="1">
    <source>
        <dbReference type="SAM" id="MobiDB-lite"/>
    </source>
</evidence>
<dbReference type="InterPro" id="IPR053860">
    <property type="entry name" value="DUF6932"/>
</dbReference>
<evidence type="ECO:0000313" key="2">
    <source>
        <dbReference type="EMBL" id="MDW8547658.1"/>
    </source>
</evidence>
<feature type="region of interest" description="Disordered" evidence="1">
    <location>
        <begin position="1"/>
        <end position="22"/>
    </location>
</feature>
<dbReference type="Pfam" id="PF22014">
    <property type="entry name" value="DUF6932"/>
    <property type="match status" value="1"/>
</dbReference>
<keyword evidence="3" id="KW-1185">Reference proteome</keyword>
<sequence>MIPNFDHNNVTPPHIGNPTDRSQLSPYLSNSLEFVQQFATSPQRIEILEGLLKFRKKLNEVGIIEGFQWLDGSFTENIEISEERAPRDLDIVTLFNPNILAPEQIDEIQNNFIDFSDFNTSKINYKLDHYPFNYAMNPLFTIEYTRYWIQLFSHNRLGIWKGIIRLELNTPEIDDSAFEYLNNLTL</sequence>
<dbReference type="Proteomes" id="UP001204439">
    <property type="component" value="Unassembled WGS sequence"/>
</dbReference>
<dbReference type="RefSeq" id="WP_063968934.1">
    <property type="nucleotide sequence ID" value="NZ_JAMXLT020000002.1"/>
</dbReference>
<proteinExistence type="predicted"/>
<protein>
    <recommendedName>
        <fullName evidence="4">Nucleotidyltransferase family protein</fullName>
    </recommendedName>
</protein>
<name>A0ABU4JDB9_9FLAO</name>
<evidence type="ECO:0000313" key="3">
    <source>
        <dbReference type="Proteomes" id="UP001204439"/>
    </source>
</evidence>
<dbReference type="EMBL" id="JAMXLT020000002">
    <property type="protein sequence ID" value="MDW8547658.1"/>
    <property type="molecule type" value="Genomic_DNA"/>
</dbReference>